<name>A0A919QER9_9ACTN</name>
<accession>A0A919QER9</accession>
<evidence type="ECO:0000256" key="1">
    <source>
        <dbReference type="ARBA" id="ARBA00022722"/>
    </source>
</evidence>
<evidence type="ECO:0000256" key="2">
    <source>
        <dbReference type="ARBA" id="ARBA00022723"/>
    </source>
</evidence>
<evidence type="ECO:0000313" key="7">
    <source>
        <dbReference type="Proteomes" id="UP000640052"/>
    </source>
</evidence>
<dbReference type="GO" id="GO:0016787">
    <property type="term" value="F:hydrolase activity"/>
    <property type="evidence" value="ECO:0007669"/>
    <property type="project" value="UniProtKB-KW"/>
</dbReference>
<evidence type="ECO:0000259" key="5">
    <source>
        <dbReference type="Pfam" id="PF13638"/>
    </source>
</evidence>
<sequence>MAAEVVKSLDYLIQEAGNIQVTGGKTGKTRYLNWIDATESRLRQHFAETRIADDLLTPRFERIDRDYSYPPPLGFNIALRGEVEKQKSRLIQLRDELQQLMKWSTRAGVIAILDCNVYMHCIMFNEIDWRKEFDEDAVRVVLPIAVIDELDKIKYMERGNRGDRARTVLKVLDGYLDDLQTDGFAPLGAKTTLEIFMDERSHQRTQDADIEIVSRGVLLQQITGAPVLVVSSDRGMRLKAHARGLKPWAVPERLLLPSAK</sequence>
<evidence type="ECO:0000313" key="6">
    <source>
        <dbReference type="EMBL" id="GIH24927.1"/>
    </source>
</evidence>
<protein>
    <recommendedName>
        <fullName evidence="5">PIN domain-containing protein</fullName>
    </recommendedName>
</protein>
<dbReference type="Proteomes" id="UP000640052">
    <property type="component" value="Unassembled WGS sequence"/>
</dbReference>
<keyword evidence="2" id="KW-0479">Metal-binding</keyword>
<dbReference type="Gene3D" id="3.40.50.1010">
    <property type="entry name" value="5'-nuclease"/>
    <property type="match status" value="1"/>
</dbReference>
<keyword evidence="7" id="KW-1185">Reference proteome</keyword>
<dbReference type="GO" id="GO:0046872">
    <property type="term" value="F:metal ion binding"/>
    <property type="evidence" value="ECO:0007669"/>
    <property type="project" value="UniProtKB-KW"/>
</dbReference>
<keyword evidence="1" id="KW-0540">Nuclease</keyword>
<keyword evidence="4" id="KW-0460">Magnesium</keyword>
<evidence type="ECO:0000256" key="3">
    <source>
        <dbReference type="ARBA" id="ARBA00022801"/>
    </source>
</evidence>
<reference evidence="6" key="1">
    <citation type="submission" date="2021-01" db="EMBL/GenBank/DDBJ databases">
        <title>Whole genome shotgun sequence of Acrocarpospora phusangensis NBRC 108782.</title>
        <authorList>
            <person name="Komaki H."/>
            <person name="Tamura T."/>
        </authorList>
    </citation>
    <scope>NUCLEOTIDE SEQUENCE</scope>
    <source>
        <strain evidence="6">NBRC 108782</strain>
    </source>
</reference>
<dbReference type="InterPro" id="IPR002716">
    <property type="entry name" value="PIN_dom"/>
</dbReference>
<comment type="caution">
    <text evidence="6">The sequence shown here is derived from an EMBL/GenBank/DDBJ whole genome shotgun (WGS) entry which is preliminary data.</text>
</comment>
<gene>
    <name evidence="6" type="ORF">Aph01nite_32370</name>
</gene>
<feature type="domain" description="PIN" evidence="5">
    <location>
        <begin position="112"/>
        <end position="246"/>
    </location>
</feature>
<dbReference type="GO" id="GO:0004518">
    <property type="term" value="F:nuclease activity"/>
    <property type="evidence" value="ECO:0007669"/>
    <property type="project" value="UniProtKB-KW"/>
</dbReference>
<dbReference type="AlphaFoldDB" id="A0A919QER9"/>
<keyword evidence="3" id="KW-0378">Hydrolase</keyword>
<proteinExistence type="predicted"/>
<dbReference type="Pfam" id="PF13638">
    <property type="entry name" value="PIN_4"/>
    <property type="match status" value="1"/>
</dbReference>
<dbReference type="EMBL" id="BOOA01000023">
    <property type="protein sequence ID" value="GIH24927.1"/>
    <property type="molecule type" value="Genomic_DNA"/>
</dbReference>
<evidence type="ECO:0000256" key="4">
    <source>
        <dbReference type="ARBA" id="ARBA00022842"/>
    </source>
</evidence>
<organism evidence="6 7">
    <name type="scientific">Acrocarpospora phusangensis</name>
    <dbReference type="NCBI Taxonomy" id="1070424"/>
    <lineage>
        <taxon>Bacteria</taxon>
        <taxon>Bacillati</taxon>
        <taxon>Actinomycetota</taxon>
        <taxon>Actinomycetes</taxon>
        <taxon>Streptosporangiales</taxon>
        <taxon>Streptosporangiaceae</taxon>
        <taxon>Acrocarpospora</taxon>
    </lineage>
</organism>